<evidence type="ECO:0000256" key="5">
    <source>
        <dbReference type="SAM" id="MobiDB-lite"/>
    </source>
</evidence>
<feature type="compositionally biased region" description="Polar residues" evidence="5">
    <location>
        <begin position="55"/>
        <end position="65"/>
    </location>
</feature>
<evidence type="ECO:0000313" key="8">
    <source>
        <dbReference type="RefSeq" id="XP_022106499.1"/>
    </source>
</evidence>
<evidence type="ECO:0000313" key="6">
    <source>
        <dbReference type="Proteomes" id="UP000694845"/>
    </source>
</evidence>
<keyword evidence="6" id="KW-1185">Reference proteome</keyword>
<evidence type="ECO:0000256" key="2">
    <source>
        <dbReference type="ARBA" id="ARBA00022490"/>
    </source>
</evidence>
<dbReference type="GO" id="GO:0005737">
    <property type="term" value="C:cytoplasm"/>
    <property type="evidence" value="ECO:0007669"/>
    <property type="project" value="UniProtKB-SubCell"/>
</dbReference>
<evidence type="ECO:0000256" key="1">
    <source>
        <dbReference type="ARBA" id="ARBA00004496"/>
    </source>
</evidence>
<dbReference type="SMART" id="SM00368">
    <property type="entry name" value="LRR_RI"/>
    <property type="match status" value="8"/>
</dbReference>
<proteinExistence type="predicted"/>
<reference evidence="7 8" key="1">
    <citation type="submission" date="2025-04" db="UniProtKB">
        <authorList>
            <consortium name="RefSeq"/>
        </authorList>
    </citation>
    <scope>IDENTIFICATION</scope>
</reference>
<protein>
    <submittedName>
        <fullName evidence="7 8">Uncharacterized protein LOC110987760</fullName>
    </submittedName>
</protein>
<dbReference type="InterPro" id="IPR050637">
    <property type="entry name" value="NLRP_innate_immun_reg"/>
</dbReference>
<dbReference type="Pfam" id="PF13516">
    <property type="entry name" value="LRR_6"/>
    <property type="match status" value="4"/>
</dbReference>
<organism evidence="6 7">
    <name type="scientific">Acanthaster planci</name>
    <name type="common">Crown-of-thorns starfish</name>
    <dbReference type="NCBI Taxonomy" id="133434"/>
    <lineage>
        <taxon>Eukaryota</taxon>
        <taxon>Metazoa</taxon>
        <taxon>Echinodermata</taxon>
        <taxon>Eleutherozoa</taxon>
        <taxon>Asterozoa</taxon>
        <taxon>Asteroidea</taxon>
        <taxon>Valvatacea</taxon>
        <taxon>Valvatida</taxon>
        <taxon>Acanthasteridae</taxon>
        <taxon>Acanthaster</taxon>
    </lineage>
</organism>
<dbReference type="GeneID" id="110987760"/>
<dbReference type="OrthoDB" id="120976at2759"/>
<sequence>MGCSSSIPINSPETTVKTAEVKKIDSHPNFRNENKQDRTSGAEATPCDTEEVENVKTNYRGSSSEKPNRDSSAVHKNVTNHPIGQKGNANAGPGEEDQSNELSGVGGGRHGVVTSLQSSGVSGTSTNGCNGVDDGNIRGPSVSDIHIGENQITSALHTIDGDDGRNNVVQSAEQSTEDEKEKAESYLCNRDIELDQTDCKEDRDALISDSYFPRLDITNENQAMLPNQTLNPCASKEAFSIDQSQSPMQEVGDELQVHQAKFSQGLRSYCRLVDPKELVGLAHPHIHSLTLERAPAGFGFPFTQLLMRLTGITELNISGNQIGPQAFRVITLAMSHNRTITSLDISNNQADTDSSECLGKMLSINSTLVKLDVSSNQLGRDYFSRCIGPPLGSNKALKTLRASSCGLSDLDILLDNLCQNDMLEELDISHNQMKDGEVFASKLMDVLKSPTCRIRALHARNCGIRNEGMKVLTEALVVNTTLEKLHVGGNTVMNLSGMISLLTSCIRHPALTVCNISDTGLTSQEPTVPSTDISVECSTRSQLTLLSMANCSLSDDIIKTLANQLPGSLPNLSELDLTGNPAVTAEALPVFITLTGGKDQGTTLQTIHLGSLSIASLPDILQESADIRANLRSLDLRRAKMTPSEVGGLKPLCKRPSGLTNLCLDGLKLSRSEALEELLNPGSSCSIESLSLAGCALQDFDLAPITKAVSEGLAIQTLKLSANRLTDTGAVGLLEAFLARGSECSLSELNFANNRLSDGCAETVSKLISSAPDLHSLLLGHNALSGNNLKTILASLCPMDSSSLRVLDLCSQDSQIDESDIAEVLSLVSEKLGYKIVEEDDTVRFGSSDLPHHPEGLTINLMGLGGSGETGQVLDSLTVKTDYATVQRPWLALQHTLEIADWLKGSPVSECQDGSVSQCSLTSDEWCQVLGLPKDPSVPSWLQVSEHRLRAIYLTGLPGGVSAGKLEGDLESEADCLIQEVCIMKDFILRKPNGIAWVLMADNLSVYKALEFFHEGKALMFSQPYMISAIMLTVVVGGVSEEDATKARLDLEARAQEAARENAEHRALLASSYQASQERHEYAKANPAYADGRIW</sequence>
<feature type="compositionally biased region" description="Polar residues" evidence="5">
    <location>
        <begin position="114"/>
        <end position="129"/>
    </location>
</feature>
<keyword evidence="2" id="KW-0963">Cytoplasm</keyword>
<feature type="coiled-coil region" evidence="4">
    <location>
        <begin position="1041"/>
        <end position="1068"/>
    </location>
</feature>
<dbReference type="RefSeq" id="XP_022106499.1">
    <property type="nucleotide sequence ID" value="XM_022250807.1"/>
</dbReference>
<feature type="compositionally biased region" description="Polar residues" evidence="5">
    <location>
        <begin position="1"/>
        <end position="17"/>
    </location>
</feature>
<dbReference type="RefSeq" id="XP_022106498.1">
    <property type="nucleotide sequence ID" value="XM_022250806.1"/>
</dbReference>
<dbReference type="KEGG" id="aplc:110987760"/>
<feature type="region of interest" description="Disordered" evidence="5">
    <location>
        <begin position="157"/>
        <end position="184"/>
    </location>
</feature>
<keyword evidence="3" id="KW-0677">Repeat</keyword>
<dbReference type="Proteomes" id="UP000694845">
    <property type="component" value="Unplaced"/>
</dbReference>
<feature type="region of interest" description="Disordered" evidence="5">
    <location>
        <begin position="1"/>
        <end position="135"/>
    </location>
</feature>
<dbReference type="PANTHER" id="PTHR45690:SF19">
    <property type="entry name" value="NACHT, LRR AND PYD DOMAINS-CONTAINING PROTEIN 3"/>
    <property type="match status" value="1"/>
</dbReference>
<keyword evidence="4" id="KW-0175">Coiled coil</keyword>
<dbReference type="AlphaFoldDB" id="A0A8B7ZLK7"/>
<feature type="compositionally biased region" description="Basic and acidic residues" evidence="5">
    <location>
        <begin position="19"/>
        <end position="40"/>
    </location>
</feature>
<accession>A0A8B7ZLK7</accession>
<dbReference type="Gene3D" id="3.80.10.10">
    <property type="entry name" value="Ribonuclease Inhibitor"/>
    <property type="match status" value="3"/>
</dbReference>
<name>A0A8B7ZLK7_ACAPL</name>
<dbReference type="SUPFAM" id="SSF52047">
    <property type="entry name" value="RNI-like"/>
    <property type="match status" value="2"/>
</dbReference>
<comment type="subcellular location">
    <subcellularLocation>
        <location evidence="1">Cytoplasm</location>
    </subcellularLocation>
</comment>
<dbReference type="PANTHER" id="PTHR45690">
    <property type="entry name" value="NACHT, LRR AND PYD DOMAINS-CONTAINING PROTEIN 12"/>
    <property type="match status" value="1"/>
</dbReference>
<evidence type="ECO:0000313" key="7">
    <source>
        <dbReference type="RefSeq" id="XP_022106498.1"/>
    </source>
</evidence>
<evidence type="ECO:0000256" key="3">
    <source>
        <dbReference type="ARBA" id="ARBA00022737"/>
    </source>
</evidence>
<evidence type="ECO:0000256" key="4">
    <source>
        <dbReference type="SAM" id="Coils"/>
    </source>
</evidence>
<dbReference type="InterPro" id="IPR032675">
    <property type="entry name" value="LRR_dom_sf"/>
</dbReference>
<gene>
    <name evidence="7 8" type="primary">LOC110987760</name>
</gene>
<dbReference type="InterPro" id="IPR001611">
    <property type="entry name" value="Leu-rich_rpt"/>
</dbReference>
<dbReference type="OMA" id="SINGVGW"/>